<reference evidence="1" key="1">
    <citation type="submission" date="2022-09" db="EMBL/GenBank/DDBJ databases">
        <title>Intensive care unit water sources are persistently colonized with multi-drug resistant bacteria and are the site of extensive horizontal gene transfer of antibiotic resistance genes.</title>
        <authorList>
            <person name="Diorio-Toth L."/>
        </authorList>
    </citation>
    <scope>NUCLEOTIDE SEQUENCE</scope>
    <source>
        <strain evidence="1">GD03704</strain>
    </source>
</reference>
<accession>A0AA42Q6M7</accession>
<evidence type="ECO:0000313" key="1">
    <source>
        <dbReference type="EMBL" id="MDH1338210.1"/>
    </source>
</evidence>
<gene>
    <name evidence="1" type="ORF">N5J11_02785</name>
</gene>
<dbReference type="PROSITE" id="PS51257">
    <property type="entry name" value="PROKAR_LIPOPROTEIN"/>
    <property type="match status" value="1"/>
</dbReference>
<dbReference type="AlphaFoldDB" id="A0AA42Q6M7"/>
<organism evidence="1 2">
    <name type="scientific">Ectopseudomonas oleovorans</name>
    <name type="common">Pseudomonas oleovorans</name>
    <dbReference type="NCBI Taxonomy" id="301"/>
    <lineage>
        <taxon>Bacteria</taxon>
        <taxon>Pseudomonadati</taxon>
        <taxon>Pseudomonadota</taxon>
        <taxon>Gammaproteobacteria</taxon>
        <taxon>Pseudomonadales</taxon>
        <taxon>Pseudomonadaceae</taxon>
        <taxon>Ectopseudomonas</taxon>
    </lineage>
</organism>
<sequence length="141" mass="15874">MKNKSLKNEKTSRYHAFWLTPIILTASCGVFEKDSKGIEELDRIEKNFREIYMTAAYTPRMTLGTQINALHALQKDISNLEVSSCLKSVKTYIKFQIDTASNGLSVYMLGGDDAESTAKTILSGVLDQSSYYGLKKEECRK</sequence>
<dbReference type="EMBL" id="JAOCJE010000001">
    <property type="protein sequence ID" value="MDH1338210.1"/>
    <property type="molecule type" value="Genomic_DNA"/>
</dbReference>
<evidence type="ECO:0000313" key="2">
    <source>
        <dbReference type="Proteomes" id="UP001161697"/>
    </source>
</evidence>
<protein>
    <recommendedName>
        <fullName evidence="3">Lipoprotein</fullName>
    </recommendedName>
</protein>
<name>A0AA42Q6M7_ECTOL</name>
<dbReference type="Proteomes" id="UP001161697">
    <property type="component" value="Unassembled WGS sequence"/>
</dbReference>
<proteinExistence type="predicted"/>
<evidence type="ECO:0008006" key="3">
    <source>
        <dbReference type="Google" id="ProtNLM"/>
    </source>
</evidence>
<comment type="caution">
    <text evidence="1">The sequence shown here is derived from an EMBL/GenBank/DDBJ whole genome shotgun (WGS) entry which is preliminary data.</text>
</comment>
<dbReference type="RefSeq" id="WP_279533753.1">
    <property type="nucleotide sequence ID" value="NZ_CP104579.1"/>
</dbReference>